<dbReference type="InterPro" id="IPR025272">
    <property type="entry name" value="SocA_Panacea"/>
</dbReference>
<feature type="compositionally biased region" description="Basic and acidic residues" evidence="1">
    <location>
        <begin position="158"/>
        <end position="174"/>
    </location>
</feature>
<evidence type="ECO:0000259" key="2">
    <source>
        <dbReference type="Pfam" id="PF13274"/>
    </source>
</evidence>
<gene>
    <name evidence="3" type="ORF">H4W31_008010</name>
</gene>
<dbReference type="Proteomes" id="UP000649753">
    <property type="component" value="Unassembled WGS sequence"/>
</dbReference>
<dbReference type="RefSeq" id="WP_192771287.1">
    <property type="nucleotide sequence ID" value="NZ_JADBEB010000001.1"/>
</dbReference>
<dbReference type="Pfam" id="PF13274">
    <property type="entry name" value="SocA_Panacea"/>
    <property type="match status" value="1"/>
</dbReference>
<accession>A0A927MEP8</accession>
<name>A0A927MEP8_9ACTN</name>
<comment type="caution">
    <text evidence="3">The sequence shown here is derived from an EMBL/GenBank/DDBJ whole genome shotgun (WGS) entry which is preliminary data.</text>
</comment>
<reference evidence="3" key="1">
    <citation type="submission" date="2020-10" db="EMBL/GenBank/DDBJ databases">
        <title>Sequencing the genomes of 1000 actinobacteria strains.</title>
        <authorList>
            <person name="Klenk H.-P."/>
        </authorList>
    </citation>
    <scope>NUCLEOTIDE SEQUENCE</scope>
    <source>
        <strain evidence="3">DSM 46832</strain>
    </source>
</reference>
<organism evidence="3 4">
    <name type="scientific">Plantactinospora soyae</name>
    <dbReference type="NCBI Taxonomy" id="1544732"/>
    <lineage>
        <taxon>Bacteria</taxon>
        <taxon>Bacillati</taxon>
        <taxon>Actinomycetota</taxon>
        <taxon>Actinomycetes</taxon>
        <taxon>Micromonosporales</taxon>
        <taxon>Micromonosporaceae</taxon>
        <taxon>Plantactinospora</taxon>
    </lineage>
</organism>
<keyword evidence="4" id="KW-1185">Reference proteome</keyword>
<protein>
    <submittedName>
        <fullName evidence="3">Phage-associated protein</fullName>
    </submittedName>
</protein>
<dbReference type="AlphaFoldDB" id="A0A927MEP8"/>
<evidence type="ECO:0000313" key="4">
    <source>
        <dbReference type="Proteomes" id="UP000649753"/>
    </source>
</evidence>
<proteinExistence type="predicted"/>
<sequence length="189" mass="20811">MTVSAHDVAAALRARLPGLPTKKLHKLLYYCQGHHLAAFGTPLFGEAISAWDMGPVVGTLWRAERSGDIPGPQRLGEAELNTIGYVVSRYGKLTGTDLEHLTHSETPWQYANTARMPGESARIELDWLRDYFTTTGALDDDDETPVDAAEVRAILKGAEARRNPNPRPDDPERLRAQVAELRAQLGRSA</sequence>
<evidence type="ECO:0000313" key="3">
    <source>
        <dbReference type="EMBL" id="MBE1492372.1"/>
    </source>
</evidence>
<dbReference type="EMBL" id="JADBEB010000001">
    <property type="protein sequence ID" value="MBE1492372.1"/>
    <property type="molecule type" value="Genomic_DNA"/>
</dbReference>
<feature type="region of interest" description="Disordered" evidence="1">
    <location>
        <begin position="155"/>
        <end position="174"/>
    </location>
</feature>
<evidence type="ECO:0000256" key="1">
    <source>
        <dbReference type="SAM" id="MobiDB-lite"/>
    </source>
</evidence>
<feature type="domain" description="Antitoxin SocA-like Panacea" evidence="2">
    <location>
        <begin position="24"/>
        <end position="109"/>
    </location>
</feature>